<dbReference type="InterPro" id="IPR036188">
    <property type="entry name" value="FAD/NAD-bd_sf"/>
</dbReference>
<dbReference type="Gene3D" id="3.50.50.60">
    <property type="entry name" value="FAD/NAD(P)-binding domain"/>
    <property type="match status" value="1"/>
</dbReference>
<keyword evidence="6" id="KW-1185">Reference proteome</keyword>
<dbReference type="Pfam" id="PF01494">
    <property type="entry name" value="FAD_binding_3"/>
    <property type="match status" value="1"/>
</dbReference>
<evidence type="ECO:0000313" key="5">
    <source>
        <dbReference type="EMBL" id="KPI44105.1"/>
    </source>
</evidence>
<evidence type="ECO:0000313" key="6">
    <source>
        <dbReference type="Proteomes" id="UP000038010"/>
    </source>
</evidence>
<dbReference type="InterPro" id="IPR051704">
    <property type="entry name" value="FAD_aromatic-hydroxylase"/>
</dbReference>
<dbReference type="EMBL" id="LFJN01000004">
    <property type="protein sequence ID" value="KPI44105.1"/>
    <property type="molecule type" value="Genomic_DNA"/>
</dbReference>
<dbReference type="PRINTS" id="PR00420">
    <property type="entry name" value="RNGMNOXGNASE"/>
</dbReference>
<dbReference type="GO" id="GO:0071949">
    <property type="term" value="F:FAD binding"/>
    <property type="evidence" value="ECO:0007669"/>
    <property type="project" value="InterPro"/>
</dbReference>
<dbReference type="SUPFAM" id="SSF51905">
    <property type="entry name" value="FAD/NAD(P)-binding domain"/>
    <property type="match status" value="1"/>
</dbReference>
<dbReference type="InterPro" id="IPR002938">
    <property type="entry name" value="FAD-bd"/>
</dbReference>
<comment type="caution">
    <text evidence="5">The sequence shown here is derived from an EMBL/GenBank/DDBJ whole genome shotgun (WGS) entry which is preliminary data.</text>
</comment>
<gene>
    <name evidence="5" type="ORF">AB675_6613</name>
</gene>
<dbReference type="VEuPathDB" id="FungiDB:AB675_6613"/>
<dbReference type="GeneID" id="28738797"/>
<proteinExistence type="predicted"/>
<dbReference type="GO" id="GO:0016491">
    <property type="term" value="F:oxidoreductase activity"/>
    <property type="evidence" value="ECO:0007669"/>
    <property type="project" value="UniProtKB-KW"/>
</dbReference>
<accession>A0A0N1HEW2</accession>
<dbReference type="AlphaFoldDB" id="A0A0N1HEW2"/>
<name>A0A0N1HEW2_9EURO</name>
<keyword evidence="3" id="KW-0560">Oxidoreductase</keyword>
<sequence length="445" mass="49492">MAPLNILIVGCGIAGSTLASFLLLSEGMPAHETPKITILERAPGMRSQGQNIDVRGAGITIIRKLGLEGAVRASTTGEVGVQWVDDKGAIWASIGADRTGKLSTPTADIEILRGRLAELCWLRSKDISESVQAQGGKGIDFIFGDCLDHIQQDNDQVHVRFAKSRREMRYDLVVGADGLQSQVRRLVWGASGEEDRVKKLGAYGAFFSIPRIASDTVHRQWFHASGRRNIMLRPDQQNKRTTAFMFVVNEEDTRLQEVAKKGREGLESQKDIMQEYFSDAGWQSDRVLSEMRKTPDFYYDMIAQVKLDHYNKGRVVLLGDAGYCASPFSGMGTTLAMDGAYNLAGALSRHPDRPDQAFEEYETEMRPVVTRAQKLFPGMPRIFAPETAWGVWVLNLIVYLIQLSGLPKILFKYLGPPANTVPVKDYGFKTLPEWSPEQSEKSTKS</sequence>
<protein>
    <recommendedName>
        <fullName evidence="4">FAD-binding domain-containing protein</fullName>
    </recommendedName>
</protein>
<dbReference type="RefSeq" id="XP_018004068.1">
    <property type="nucleotide sequence ID" value="XM_018146917.1"/>
</dbReference>
<reference evidence="5 6" key="1">
    <citation type="submission" date="2015-06" db="EMBL/GenBank/DDBJ databases">
        <title>Draft genome of the ant-associated black yeast Phialophora attae CBS 131958.</title>
        <authorList>
            <person name="Moreno L.F."/>
            <person name="Stielow B.J."/>
            <person name="de Hoog S."/>
            <person name="Vicente V.A."/>
            <person name="Weiss V.A."/>
            <person name="de Vries M."/>
            <person name="Cruz L.M."/>
            <person name="Souza E.M."/>
        </authorList>
    </citation>
    <scope>NUCLEOTIDE SEQUENCE [LARGE SCALE GENOMIC DNA]</scope>
    <source>
        <strain evidence="5 6">CBS 131958</strain>
    </source>
</reference>
<keyword evidence="2" id="KW-0274">FAD</keyword>
<dbReference type="Proteomes" id="UP000038010">
    <property type="component" value="Unassembled WGS sequence"/>
</dbReference>
<organism evidence="5 6">
    <name type="scientific">Cyphellophora attinorum</name>
    <dbReference type="NCBI Taxonomy" id="1664694"/>
    <lineage>
        <taxon>Eukaryota</taxon>
        <taxon>Fungi</taxon>
        <taxon>Dikarya</taxon>
        <taxon>Ascomycota</taxon>
        <taxon>Pezizomycotina</taxon>
        <taxon>Eurotiomycetes</taxon>
        <taxon>Chaetothyriomycetidae</taxon>
        <taxon>Chaetothyriales</taxon>
        <taxon>Cyphellophoraceae</taxon>
        <taxon>Cyphellophora</taxon>
    </lineage>
</organism>
<dbReference type="Gene3D" id="3.30.9.10">
    <property type="entry name" value="D-Amino Acid Oxidase, subunit A, domain 2"/>
    <property type="match status" value="1"/>
</dbReference>
<evidence type="ECO:0000256" key="1">
    <source>
        <dbReference type="ARBA" id="ARBA00022630"/>
    </source>
</evidence>
<feature type="domain" description="FAD-binding" evidence="4">
    <location>
        <begin position="5"/>
        <end position="372"/>
    </location>
</feature>
<evidence type="ECO:0000256" key="3">
    <source>
        <dbReference type="ARBA" id="ARBA00023002"/>
    </source>
</evidence>
<evidence type="ECO:0000259" key="4">
    <source>
        <dbReference type="Pfam" id="PF01494"/>
    </source>
</evidence>
<dbReference type="STRING" id="1664694.A0A0N1HEW2"/>
<dbReference type="PANTHER" id="PTHR46865">
    <property type="entry name" value="OXIDOREDUCTASE-RELATED"/>
    <property type="match status" value="1"/>
</dbReference>
<keyword evidence="1" id="KW-0285">Flavoprotein</keyword>
<dbReference type="OrthoDB" id="655030at2759"/>
<dbReference type="PANTHER" id="PTHR46865:SF2">
    <property type="entry name" value="MONOOXYGENASE"/>
    <property type="match status" value="1"/>
</dbReference>
<evidence type="ECO:0000256" key="2">
    <source>
        <dbReference type="ARBA" id="ARBA00022827"/>
    </source>
</evidence>